<dbReference type="InterPro" id="IPR026741">
    <property type="entry name" value="SNO"/>
</dbReference>
<organism evidence="2 3">
    <name type="scientific">Dovyalis caffra</name>
    <dbReference type="NCBI Taxonomy" id="77055"/>
    <lineage>
        <taxon>Eukaryota</taxon>
        <taxon>Viridiplantae</taxon>
        <taxon>Streptophyta</taxon>
        <taxon>Embryophyta</taxon>
        <taxon>Tracheophyta</taxon>
        <taxon>Spermatophyta</taxon>
        <taxon>Magnoliopsida</taxon>
        <taxon>eudicotyledons</taxon>
        <taxon>Gunneridae</taxon>
        <taxon>Pentapetalae</taxon>
        <taxon>rosids</taxon>
        <taxon>fabids</taxon>
        <taxon>Malpighiales</taxon>
        <taxon>Salicaceae</taxon>
        <taxon>Flacourtieae</taxon>
        <taxon>Dovyalis</taxon>
    </lineage>
</organism>
<dbReference type="InterPro" id="IPR026937">
    <property type="entry name" value="SBNO_Helicase_C_dom"/>
</dbReference>
<accession>A0AAV1RJM5</accession>
<name>A0AAV1RJM5_9ROSI</name>
<dbReference type="PANTHER" id="PTHR12706">
    <property type="entry name" value="STRAWBERRY NOTCH-RELATED"/>
    <property type="match status" value="1"/>
</dbReference>
<dbReference type="EMBL" id="CAWUPB010000994">
    <property type="protein sequence ID" value="CAK7335946.1"/>
    <property type="molecule type" value="Genomic_DNA"/>
</dbReference>
<proteinExistence type="predicted"/>
<evidence type="ECO:0000259" key="1">
    <source>
        <dbReference type="Pfam" id="PF13871"/>
    </source>
</evidence>
<dbReference type="GO" id="GO:0042393">
    <property type="term" value="F:histone binding"/>
    <property type="evidence" value="ECO:0007669"/>
    <property type="project" value="TreeGrafter"/>
</dbReference>
<dbReference type="Proteomes" id="UP001314170">
    <property type="component" value="Unassembled WGS sequence"/>
</dbReference>
<reference evidence="2 3" key="1">
    <citation type="submission" date="2024-01" db="EMBL/GenBank/DDBJ databases">
        <authorList>
            <person name="Waweru B."/>
        </authorList>
    </citation>
    <scope>NUCLEOTIDE SEQUENCE [LARGE SCALE GENOMIC DNA]</scope>
</reference>
<feature type="domain" description="Strawberry notch helicase C" evidence="1">
    <location>
        <begin position="11"/>
        <end position="111"/>
    </location>
</feature>
<protein>
    <recommendedName>
        <fullName evidence="1">Strawberry notch helicase C domain-containing protein</fullName>
    </recommendedName>
</protein>
<gene>
    <name evidence="2" type="ORF">DCAF_LOCUS10950</name>
</gene>
<keyword evidence="3" id="KW-1185">Reference proteome</keyword>
<dbReference type="Pfam" id="PF13871">
    <property type="entry name" value="Helicase_C_4"/>
    <property type="match status" value="1"/>
</dbReference>
<comment type="caution">
    <text evidence="2">The sequence shown here is derived from an EMBL/GenBank/DDBJ whole genome shotgun (WGS) entry which is preliminary data.</text>
</comment>
<evidence type="ECO:0000313" key="2">
    <source>
        <dbReference type="EMBL" id="CAK7335946.1"/>
    </source>
</evidence>
<dbReference type="PANTHER" id="PTHR12706:SF13">
    <property type="entry name" value="PROTEIN FORGETTER 1"/>
    <property type="match status" value="1"/>
</dbReference>
<dbReference type="GO" id="GO:0031490">
    <property type="term" value="F:chromatin DNA binding"/>
    <property type="evidence" value="ECO:0007669"/>
    <property type="project" value="TreeGrafter"/>
</dbReference>
<dbReference type="GO" id="GO:0006355">
    <property type="term" value="P:regulation of DNA-templated transcription"/>
    <property type="evidence" value="ECO:0007669"/>
    <property type="project" value="InterPro"/>
</dbReference>
<sequence length="138" mass="15204">MHVAASIVPSAGLSLSAYNYDSAHGKKALMLMYSGIMEQDTLPVVPPGRSSEKPETVQDFITKAKVARVCWNSNGKDYGKLSGHMIDLDMHDVGRFLNRILGLPPEIQNSLQVPCLRRSKRMGLVLRMMDSMNLRGSG</sequence>
<dbReference type="AlphaFoldDB" id="A0AAV1RJM5"/>
<evidence type="ECO:0000313" key="3">
    <source>
        <dbReference type="Proteomes" id="UP001314170"/>
    </source>
</evidence>
<dbReference type="GO" id="GO:0005634">
    <property type="term" value="C:nucleus"/>
    <property type="evidence" value="ECO:0007669"/>
    <property type="project" value="TreeGrafter"/>
</dbReference>